<comment type="caution">
    <text evidence="2">The sequence shown here is derived from an EMBL/GenBank/DDBJ whole genome shotgun (WGS) entry which is preliminary data.</text>
</comment>
<protein>
    <submittedName>
        <fullName evidence="2">Uncharacterized protein</fullName>
    </submittedName>
</protein>
<keyword evidence="1" id="KW-1133">Transmembrane helix</keyword>
<dbReference type="EMBL" id="AMXF01000035">
    <property type="protein sequence ID" value="ENO97717.1"/>
    <property type="molecule type" value="Genomic_DNA"/>
</dbReference>
<evidence type="ECO:0000313" key="3">
    <source>
        <dbReference type="Proteomes" id="UP000013047"/>
    </source>
</evidence>
<keyword evidence="3" id="KW-1185">Reference proteome</keyword>
<dbReference type="RefSeq" id="WP_004359545.1">
    <property type="nucleotide sequence ID" value="NZ_AMXF01000035.1"/>
</dbReference>
<proteinExistence type="predicted"/>
<feature type="transmembrane region" description="Helical" evidence="1">
    <location>
        <begin position="186"/>
        <end position="208"/>
    </location>
</feature>
<dbReference type="OrthoDB" id="7960054at2"/>
<keyword evidence="1" id="KW-0812">Transmembrane</keyword>
<feature type="transmembrane region" description="Helical" evidence="1">
    <location>
        <begin position="112"/>
        <end position="131"/>
    </location>
</feature>
<sequence>MTARIQGRRPFAVWLIVLMLLGYGLLGPLLLVAGSGSMATITEVRRTGGAEPQWFHRYWWVVAYEFRAADGTLHGGHTRTLAYDTGPRGYGKVEPVLYLAAAPWFNVLRKEAGVHAGTVAVLGAALLILWLTRARAPQRGAAAPAAGKRTAGGRRSRASAASGAATAITADQSRRWLLGYRRHSRLYAWLFFAAVIPVVLLVIWLEVGELDEEVLGSLAFFIVVFLALVVGSRRQTSAAWRAVVVDKQLSGQGAGGTLVLELERGERRTLRVSSPLFDYFAPGDAVFKLDGFEWPEKWLPDEGRRVCIACGGVIELAEPMSACPRCGAPLPAHEAMQALARSA</sequence>
<dbReference type="Proteomes" id="UP000013047">
    <property type="component" value="Unassembled WGS sequence"/>
</dbReference>
<name>N6ZT96_9RHOO</name>
<feature type="transmembrane region" description="Helical" evidence="1">
    <location>
        <begin position="12"/>
        <end position="33"/>
    </location>
</feature>
<dbReference type="AlphaFoldDB" id="N6ZT96"/>
<gene>
    <name evidence="2" type="ORF">C667_07451</name>
</gene>
<evidence type="ECO:0000256" key="1">
    <source>
        <dbReference type="SAM" id="Phobius"/>
    </source>
</evidence>
<evidence type="ECO:0000313" key="2">
    <source>
        <dbReference type="EMBL" id="ENO97717.1"/>
    </source>
</evidence>
<keyword evidence="1" id="KW-0472">Membrane</keyword>
<accession>N6ZT96</accession>
<reference evidence="2 3" key="1">
    <citation type="submission" date="2012-09" db="EMBL/GenBank/DDBJ databases">
        <title>Draft Genome Sequences of 6 Strains from Genus Thauera.</title>
        <authorList>
            <person name="Liu B."/>
            <person name="Shapleigh J.P."/>
            <person name="Frostegard A.H."/>
        </authorList>
    </citation>
    <scope>NUCLEOTIDE SEQUENCE [LARGE SCALE GENOMIC DNA]</scope>
    <source>
        <strain evidence="2 3">B4P</strain>
    </source>
</reference>
<organism evidence="2 3">
    <name type="scientific">Thauera phenylacetica B4P</name>
    <dbReference type="NCBI Taxonomy" id="1234382"/>
    <lineage>
        <taxon>Bacteria</taxon>
        <taxon>Pseudomonadati</taxon>
        <taxon>Pseudomonadota</taxon>
        <taxon>Betaproteobacteria</taxon>
        <taxon>Rhodocyclales</taxon>
        <taxon>Zoogloeaceae</taxon>
        <taxon>Thauera</taxon>
    </lineage>
</organism>
<feature type="transmembrane region" description="Helical" evidence="1">
    <location>
        <begin position="214"/>
        <end position="231"/>
    </location>
</feature>